<comment type="caution">
    <text evidence="1">The sequence shown here is derived from an EMBL/GenBank/DDBJ whole genome shotgun (WGS) entry which is preliminary data.</text>
</comment>
<proteinExistence type="predicted"/>
<dbReference type="Pfam" id="PF09548">
    <property type="entry name" value="Spore_III_AB"/>
    <property type="match status" value="1"/>
</dbReference>
<accession>A0A645HNY6</accession>
<protein>
    <submittedName>
        <fullName evidence="1">Uncharacterized protein</fullName>
    </submittedName>
</protein>
<name>A0A645HNY6_9ZZZZ</name>
<evidence type="ECO:0000313" key="1">
    <source>
        <dbReference type="EMBL" id="MPN40667.1"/>
    </source>
</evidence>
<sequence>MKVLGSLLLLLGFGAIWLGELRRRQRETETLDELIAALEELSAGIRLTRTPLPRLMRQLGRSRRSGDVKAWLTEAAESLERGEPLRPAWENACHRLPVEDDAREIVAGLGYKLSGDEVEICNGISLSTD</sequence>
<reference evidence="1" key="1">
    <citation type="submission" date="2019-08" db="EMBL/GenBank/DDBJ databases">
        <authorList>
            <person name="Kucharzyk K."/>
            <person name="Murdoch R.W."/>
            <person name="Higgins S."/>
            <person name="Loffler F."/>
        </authorList>
    </citation>
    <scope>NUCLEOTIDE SEQUENCE</scope>
</reference>
<gene>
    <name evidence="1" type="ORF">SDC9_188205</name>
</gene>
<dbReference type="InterPro" id="IPR014198">
    <property type="entry name" value="Spore_III_AB"/>
</dbReference>
<dbReference type="AlphaFoldDB" id="A0A645HNY6"/>
<dbReference type="EMBL" id="VSSQ01097231">
    <property type="protein sequence ID" value="MPN40667.1"/>
    <property type="molecule type" value="Genomic_DNA"/>
</dbReference>
<organism evidence="1">
    <name type="scientific">bioreactor metagenome</name>
    <dbReference type="NCBI Taxonomy" id="1076179"/>
    <lineage>
        <taxon>unclassified sequences</taxon>
        <taxon>metagenomes</taxon>
        <taxon>ecological metagenomes</taxon>
    </lineage>
</organism>